<accession>M1KA20</accession>
<dbReference type="VEuPathDB" id="MicrosporidiaDB:AEWR_010890"/>
<proteinExistence type="predicted"/>
<evidence type="ECO:0000256" key="1">
    <source>
        <dbReference type="SAM" id="Coils"/>
    </source>
</evidence>
<reference evidence="2" key="1">
    <citation type="journal article" date="2013" name="Eukaryot. Cell">
        <title>Extremely Reduced Levels of Heterozygosity in the Vertebrate Pathogen Encephalitozoon cuniculi.</title>
        <authorList>
            <person name="Selman M."/>
            <person name="Sak B."/>
            <person name="Kvac M."/>
            <person name="Farinelli L."/>
            <person name="Weiss L.M."/>
            <person name="Corradi N."/>
        </authorList>
    </citation>
    <scope>NUCLEOTIDE SEQUENCE</scope>
</reference>
<keyword evidence="1" id="KW-0175">Coiled coil</keyword>
<organism evidence="2">
    <name type="scientific">Encephalitozoon cuniculi</name>
    <name type="common">Microsporidian parasite</name>
    <dbReference type="NCBI Taxonomy" id="6035"/>
    <lineage>
        <taxon>Eukaryota</taxon>
        <taxon>Fungi</taxon>
        <taxon>Fungi incertae sedis</taxon>
        <taxon>Microsporidia</taxon>
        <taxon>Unikaryonidae</taxon>
        <taxon>Encephalitozoon</taxon>
    </lineage>
</organism>
<dbReference type="AlphaFoldDB" id="M1KA20"/>
<dbReference type="EMBL" id="KC513612">
    <property type="protein sequence ID" value="AGE96020.1"/>
    <property type="molecule type" value="Genomic_DNA"/>
</dbReference>
<dbReference type="VEuPathDB" id="MicrosporidiaDB:ECU01_1050"/>
<dbReference type="VEuPathDB" id="MicrosporidiaDB:AEWD_010890"/>
<protein>
    <submittedName>
        <fullName evidence="2">Uncharacterized protein</fullName>
    </submittedName>
</protein>
<feature type="coiled-coil region" evidence="1">
    <location>
        <begin position="30"/>
        <end position="57"/>
    </location>
</feature>
<dbReference type="VEuPathDB" id="MicrosporidiaDB:AEWQ_010860"/>
<dbReference type="VEuPathDB" id="MicrosporidiaDB:M970_010890"/>
<gene>
    <name evidence="2" type="ORF">ECU01_1050</name>
</gene>
<name>M1KA20_ENCCN</name>
<evidence type="ECO:0000313" key="2">
    <source>
        <dbReference type="EMBL" id="AGE96020.1"/>
    </source>
</evidence>
<sequence>MEPKALVLNPRSLMDFTGNEKERFRKMLKSGKKEELLMELSKEIEKKEKEMMENISQDYMGIINRCSGLERVKQRLAGILSINSELVSSVSDSVIQYTDVLREIEENSLVESRLSLVVSELKEILSFTGIASEYEDADKEVREDPLYYYDMTSRVLSMEKKLCTLEKYTFFVNANQICIRSRRTLVDLMMKDIDLWISGACNNVRQVGIEVSAMLIEGRKKSHVFDPLDSLHHYLISKGFLCILHESKRLAVDLAVVERVNEKRKEFAERTLSGDEPVLVSDVAGFILWSHYLITLDMRFKMYDRLVFGFLSRNKMLLKSSNFSRIREALVSLRRLTVHLNVDYEDVDRVISSVAINYFESQGPKNADLSSCDMEQLKSSMIAFIDECDSFVSNISQFSNELDELLAKKIDQHLCSLVERNKGDMDLFIKAQSVVGDVLGHAIERNNFYRGLEFRCSAEVDRGNRKFEGEVVEQKKKEIDELFRMVTKNDDFGVDLLKLFSRVRKLRFPESINAEIKRTLVSHIKDRFTGAMSGKDQAPQEKKVVRGHLCSFYGYLRNNEPSLQDLLGSTVEHEKS</sequence>